<organism evidence="3 4">
    <name type="scientific">Phormidium pseudopriestleyi FRX01</name>
    <dbReference type="NCBI Taxonomy" id="1759528"/>
    <lineage>
        <taxon>Bacteria</taxon>
        <taxon>Bacillati</taxon>
        <taxon>Cyanobacteriota</taxon>
        <taxon>Cyanophyceae</taxon>
        <taxon>Oscillatoriophycideae</taxon>
        <taxon>Oscillatoriales</taxon>
        <taxon>Oscillatoriaceae</taxon>
        <taxon>Phormidium</taxon>
    </lineage>
</organism>
<name>A0ABS3FMT0_9CYAN</name>
<dbReference type="InterPro" id="IPR024983">
    <property type="entry name" value="CHAT_dom"/>
</dbReference>
<protein>
    <submittedName>
        <fullName evidence="3">CHAT domain-containing protein</fullName>
    </submittedName>
</protein>
<dbReference type="SMART" id="SM00710">
    <property type="entry name" value="PbH1"/>
    <property type="match status" value="9"/>
</dbReference>
<evidence type="ECO:0000256" key="1">
    <source>
        <dbReference type="SAM" id="MobiDB-lite"/>
    </source>
</evidence>
<proteinExistence type="predicted"/>
<evidence type="ECO:0000313" key="3">
    <source>
        <dbReference type="EMBL" id="MBO0348406.1"/>
    </source>
</evidence>
<feature type="region of interest" description="Disordered" evidence="1">
    <location>
        <begin position="1989"/>
        <end position="2076"/>
    </location>
</feature>
<comment type="caution">
    <text evidence="3">The sequence shown here is derived from an EMBL/GenBank/DDBJ whole genome shotgun (WGS) entry which is preliminary data.</text>
</comment>
<evidence type="ECO:0000313" key="4">
    <source>
        <dbReference type="Proteomes" id="UP000664844"/>
    </source>
</evidence>
<dbReference type="Gene3D" id="2.160.20.10">
    <property type="entry name" value="Single-stranded right-handed beta-helix, Pectin lyase-like"/>
    <property type="match status" value="1"/>
</dbReference>
<reference evidence="3 4" key="1">
    <citation type="submission" date="2021-03" db="EMBL/GenBank/DDBJ databases">
        <title>Metabolic Capacity of the Antarctic Cyanobacterium Phormidium pseudopriestleyi that Sustains Oxygenic Photosynthesis in the Presence of Hydrogen Sulfide.</title>
        <authorList>
            <person name="Lumian J.E."/>
            <person name="Jungblut A.D."/>
            <person name="Dillon M.L."/>
            <person name="Hawes I."/>
            <person name="Doran P.T."/>
            <person name="Mackey T.J."/>
            <person name="Dick G.J."/>
            <person name="Grettenberger C.L."/>
            <person name="Sumner D.Y."/>
        </authorList>
    </citation>
    <scope>NUCLEOTIDE SEQUENCE [LARGE SCALE GENOMIC DNA]</scope>
    <source>
        <strain evidence="3 4">FRX01</strain>
    </source>
</reference>
<gene>
    <name evidence="3" type="ORF">J0895_04660</name>
</gene>
<sequence length="2632" mass="271340">MHESQSLPELLTGSGATHANQVTVNADGSVQLSGSGSRIDTQTGDNIASGNIAATEGQIAVLGNRIAVIDADINTSGNNGGGTILIGGDMRGKGTVPNALQTFVSEDSTIAADATELGNGGRVIIFAEETAQIYGDISARGGILGGNGGFIETSGLQFIEVTTVPNARPSCTNVPTCGIGGEWLIDPNNIEIVAGAGNSNINNTNPFMTTGDAAQIGVELIVDALRGGNQSVTIETGNGGIQEGDITVSAPIDYNGIGENNTLTLNAHNNIIINANIIDGVPGGDFLNLVLNADIDNANGGMLSLFNATINTGGGNFTATGNGNLGNAEGVRITNSIINAGGGNIQLTGTGFSGITGSDYAGILINQGSRIETNKNGTITLNGTGGAGINWNTGIYSENTTISGNADITLTGTGGNGVDFNRGIFLDGVIIQSETGNIRVMGTGGYSTGEFNPGINIQKNSRLESGGGTIILEGFGVNGTDWTAGILIGQSIFSATGDIRFTGTAKGSGINNRGVSVINHTHLESTTGAIVIDGIGGTEGYFNTGVAIRDRVSVSAYEDIRLTGLSKGTENVNDGISLMNGSSLHSRMGSIILEGTGANGTVDNYGIYVDNNVSIASNSGDIRLNGVGGNGTEFANIGIIFLGVNQIESTAGNITLEGTGGTGTDQNYGISMESSNIASGTGNIQIRGTGGDATGGMNQGVSLVNGSNIQSQAGAIAITGTGGTGTDSNIGILMENSTVSGNGTISLNGTGQGTGEGNLGIEVQNNSTIQSTGSGHILLEGIGVNGAEGIGFSSSFVNPNQTGKGEVIFRGSNVSFQEESRISSNTNIILEPIAPGQAIAIHDESGEYSLTMPELLMLDIPNGTLTVGSETVGDIYVGSLGEMDLSSANYALTFKTGSQIYLTNNIITNNQNITLDGAVNLLNNITLRTGSGHLIFGGTIDGNYTLNLDAGIGNIILNEPVGSQIPLNTLAIANANDVTNQAITSGHLLQLAGTGQTTFNGPITTNGPDGIILTGNRFMFLNSATTTGSGSLSIANRDNLEIANILNLEGAFQQTGTGEVTLSSTINTNNSSISFNAPVILTGEAILNPGTGSLAFGSRLEMGNNPLTLTAGQIDFNGPVIGTNTLTLQPANRTQNITLGNLSNTGNSLDLTSNDLAQIQNGFTGITIGRPDYSGEISIVNPITFLDPVTLEAGSGFISLNSKITGLDNAAVSLNAATVYLNSDILTNQNDIALSGNIILGENVTLSTDIGGGNLNMIGTIDGNPNLTLDSGTGNIILNEAVGSQTALGNLTIINANDVTTEAITAASLTQSAGTGTTTFNGEITTTGANGINLTANTILFNSPVTTTGNSPVTLANTNPLEITTPFTLDGGFQQTGTGTVTLSSEIITNNHDIGFTAPVTLNPGASLNPGIGGIAFGSSLDAGNNPLILRAGEIDFNGPVTGSSTLNLEPATLTQTITLGNATDAGDSLDLTQNHLAQIQDGFTSITIGRRDSTGGIVIVNPLSFTDPVILQGGSGAISVDGMITGSDNAAISLNAATIYLNSDVVTTQNDITFTGNLILGNDITLTTDNDGGNIKIVGNIDGNAGASATSPGLTLNAGTGVIEVRGNIGEISPLNRLTVTTEQTILGGNVSTNGGDITFNSAIALGENTQITTGEGSGNILFQSLIDSETNLPQNLTLSAGVGNITFNRAVGSRQPLGNLNILNAGNITALDTIAAGSFRALSTGTITLQGNLTTTTAQGVELISENALTVADIITNGEQLTLESQSGNVQTGNLDASSATTAGNITVTSTQGEIITGNLTASGVNQGGNITVMAEIAITAGAIDSSATIGDAGNVFLDPIGDIQVSWINSQGGTNGRGGNIFIETTGGLFRATDSFASAYSPTGFASISSAGGTGGGSITLNHAGGDDIDPIEGFEIGNPLFNGTRDVITTGTSTLNIGEIFPRSITQGNITVATDDGVDPIPEPEPLLAPEAEPTLLPAAELPAEPLPAPETELPPEAELPPTEEPLTAPEAELPPAAVPASASPDFIPPGISPLGEPLSALAPESVPQEGSEPELLSTGEPPSEPAAIPSITPPEIIPSTQGNGTPVQPVPTQIPNLNPAAEMTPESLLTVSPSRNLPLFPSRLEPEPAVSASIPSAIAVETESSTSVDSQSDATGKPSGLPLESSHSSEPITAGSSIELELDVEVTTLEEALSREYMDYFQDSTAVDIQSLNEVRQVLRQTEEVTGIKTAVVYIVFGRTELSENAALICPTGDRHEEWQRTREEELGWPCDRHPDDPVELLVVTGPHQPLRIQIPEANRAQVEKLTLEMRGEITNFKMIHTHRYLQSSQQLHRLLIEPIEPTLKQRGIQNLAFIPDAGVRSLPFAALHDGETFLIERYSLAVMPSFSLTQPVYANLKTEKVLAMGASKFLTLDPLPAVPVELETIICQTQLGSESCWPGERFLNEEFTLDILKQRGNQGDFRIIHLATHADFQPGDPGESYIKLWNHRLPFSEMKALQWSNPEVELLVLSACRTAIGNEQAELGFAGLALQSGVKSAIASLWYVSDEATLGLMKELYQALRSAPIRSEGLRRAQLQLLRGEVRFENGQLVGSDGAIVLPPELSHLQSIDLSHPYYWSGFITIGTPW</sequence>
<feature type="region of interest" description="Disordered" evidence="1">
    <location>
        <begin position="28"/>
        <end position="48"/>
    </location>
</feature>
<dbReference type="Proteomes" id="UP000664844">
    <property type="component" value="Unassembled WGS sequence"/>
</dbReference>
<evidence type="ECO:0000259" key="2">
    <source>
        <dbReference type="Pfam" id="PF12770"/>
    </source>
</evidence>
<accession>A0ABS3FMT0</accession>
<feature type="compositionally biased region" description="Polar residues" evidence="1">
    <location>
        <begin position="2147"/>
        <end position="2159"/>
    </location>
</feature>
<dbReference type="EMBL" id="JAFLQW010000123">
    <property type="protein sequence ID" value="MBO0348406.1"/>
    <property type="molecule type" value="Genomic_DNA"/>
</dbReference>
<dbReference type="InterPro" id="IPR006626">
    <property type="entry name" value="PbH1"/>
</dbReference>
<feature type="domain" description="CHAT" evidence="2">
    <location>
        <begin position="2333"/>
        <end position="2629"/>
    </location>
</feature>
<feature type="compositionally biased region" description="Low complexity" evidence="1">
    <location>
        <begin position="1989"/>
        <end position="2020"/>
    </location>
</feature>
<dbReference type="InterPro" id="IPR012334">
    <property type="entry name" value="Pectin_lyas_fold"/>
</dbReference>
<keyword evidence="4" id="KW-1185">Reference proteome</keyword>
<feature type="region of interest" description="Disordered" evidence="1">
    <location>
        <begin position="2146"/>
        <end position="2181"/>
    </location>
</feature>
<dbReference type="Pfam" id="PF12770">
    <property type="entry name" value="CHAT"/>
    <property type="match status" value="1"/>
</dbReference>
<feature type="compositionally biased region" description="Polar residues" evidence="1">
    <location>
        <begin position="2170"/>
        <end position="2181"/>
    </location>
</feature>